<protein>
    <recommendedName>
        <fullName evidence="6">Transcription antitermination protein NusB</fullName>
    </recommendedName>
    <alternativeName>
        <fullName evidence="6">Antitermination factor NusB</fullName>
    </alternativeName>
</protein>
<keyword evidence="5 6" id="KW-0804">Transcription</keyword>
<evidence type="ECO:0000256" key="1">
    <source>
        <dbReference type="ARBA" id="ARBA00005952"/>
    </source>
</evidence>
<evidence type="ECO:0000313" key="9">
    <source>
        <dbReference type="Proteomes" id="UP001055955"/>
    </source>
</evidence>
<comment type="similarity">
    <text evidence="1 6">Belongs to the NusB family.</text>
</comment>
<dbReference type="Pfam" id="PF01029">
    <property type="entry name" value="NusB"/>
    <property type="match status" value="1"/>
</dbReference>
<keyword evidence="3 6" id="KW-0694">RNA-binding</keyword>
<evidence type="ECO:0000256" key="6">
    <source>
        <dbReference type="HAMAP-Rule" id="MF_00073"/>
    </source>
</evidence>
<dbReference type="HAMAP" id="MF_00073">
    <property type="entry name" value="NusB"/>
    <property type="match status" value="1"/>
</dbReference>
<comment type="function">
    <text evidence="6">Involved in transcription antitermination. Required for transcription of ribosomal RNA (rRNA) genes. Binds specifically to the boxA antiterminator sequence of the ribosomal RNA (rrn) operons.</text>
</comment>
<evidence type="ECO:0000256" key="4">
    <source>
        <dbReference type="ARBA" id="ARBA00023015"/>
    </source>
</evidence>
<keyword evidence="2 6" id="KW-0889">Transcription antitermination</keyword>
<dbReference type="EMBL" id="CP092900">
    <property type="protein sequence ID" value="UTC24338.1"/>
    <property type="molecule type" value="Genomic_DNA"/>
</dbReference>
<name>A0ABY5DK28_9GAMM</name>
<reference evidence="8 9" key="1">
    <citation type="journal article" date="2022" name="Nat. Microbiol.">
        <title>The microbiome of a bacterivorous marine choanoflagellate contains a resource-demanding obligate bacterial associate.</title>
        <authorList>
            <person name="Needham D.M."/>
            <person name="Poirier C."/>
            <person name="Bachy C."/>
            <person name="George E.E."/>
            <person name="Wilken S."/>
            <person name="Yung C.C.M."/>
            <person name="Limardo A.J."/>
            <person name="Morando M."/>
            <person name="Sudek L."/>
            <person name="Malmstrom R.R."/>
            <person name="Keeling P.J."/>
            <person name="Santoro A.E."/>
            <person name="Worden A.Z."/>
        </authorList>
    </citation>
    <scope>NUCLEOTIDE SEQUENCE [LARGE SCALE GENOMIC DNA]</scope>
    <source>
        <strain evidence="8 9">Comchoano-1</strain>
    </source>
</reference>
<gene>
    <name evidence="6 8" type="primary">nusB</name>
    <name evidence="8" type="ORF">MMH89_03785</name>
</gene>
<dbReference type="PANTHER" id="PTHR11078">
    <property type="entry name" value="N UTILIZATION SUBSTANCE PROTEIN B-RELATED"/>
    <property type="match status" value="1"/>
</dbReference>
<dbReference type="InterPro" id="IPR035926">
    <property type="entry name" value="NusB-like_sf"/>
</dbReference>
<proteinExistence type="inferred from homology"/>
<sequence length="142" mass="15929">MSKISRSLTRRFAVEVLYQCSLGAASSEDVLNRYLLKKRVDQDYLTALVNGVASHNIAITTAVEDALVDRAYAELDLVEQAILQMSVYELMYRYDVPYRVVINESVNLAKLFGGQDAHKLVNSVLDRIAKDVRRLECGGDSK</sequence>
<evidence type="ECO:0000313" key="8">
    <source>
        <dbReference type="EMBL" id="UTC24338.1"/>
    </source>
</evidence>
<evidence type="ECO:0000259" key="7">
    <source>
        <dbReference type="Pfam" id="PF01029"/>
    </source>
</evidence>
<dbReference type="PANTHER" id="PTHR11078:SF3">
    <property type="entry name" value="ANTITERMINATION NUSB DOMAIN-CONTAINING PROTEIN"/>
    <property type="match status" value="1"/>
</dbReference>
<evidence type="ECO:0000256" key="5">
    <source>
        <dbReference type="ARBA" id="ARBA00023163"/>
    </source>
</evidence>
<keyword evidence="9" id="KW-1185">Reference proteome</keyword>
<dbReference type="SUPFAM" id="SSF48013">
    <property type="entry name" value="NusB-like"/>
    <property type="match status" value="1"/>
</dbReference>
<dbReference type="InterPro" id="IPR006027">
    <property type="entry name" value="NusB_RsmB_TIM44"/>
</dbReference>
<dbReference type="NCBIfam" id="TIGR01951">
    <property type="entry name" value="nusB"/>
    <property type="match status" value="1"/>
</dbReference>
<keyword evidence="4 6" id="KW-0805">Transcription regulation</keyword>
<accession>A0ABY5DK28</accession>
<dbReference type="RefSeq" id="WP_258568122.1">
    <property type="nucleotide sequence ID" value="NZ_CP092900.1"/>
</dbReference>
<dbReference type="Proteomes" id="UP001055955">
    <property type="component" value="Chromosome"/>
</dbReference>
<evidence type="ECO:0000256" key="3">
    <source>
        <dbReference type="ARBA" id="ARBA00022884"/>
    </source>
</evidence>
<dbReference type="Gene3D" id="1.10.940.10">
    <property type="entry name" value="NusB-like"/>
    <property type="match status" value="1"/>
</dbReference>
<evidence type="ECO:0000256" key="2">
    <source>
        <dbReference type="ARBA" id="ARBA00022814"/>
    </source>
</evidence>
<dbReference type="InterPro" id="IPR011605">
    <property type="entry name" value="NusB_fam"/>
</dbReference>
<feature type="domain" description="NusB/RsmB/TIM44" evidence="7">
    <location>
        <begin position="9"/>
        <end position="130"/>
    </location>
</feature>
<organism evidence="8 9">
    <name type="scientific">Candidatus Comchoanobacter bicostacola</name>
    <dbReference type="NCBI Taxonomy" id="2919598"/>
    <lineage>
        <taxon>Bacteria</taxon>
        <taxon>Pseudomonadati</taxon>
        <taxon>Pseudomonadota</taxon>
        <taxon>Gammaproteobacteria</taxon>
        <taxon>Candidatus Comchoanobacterales</taxon>
        <taxon>Candidatus Comchoanobacteraceae</taxon>
        <taxon>Candidatus Comchoanobacter</taxon>
    </lineage>
</organism>